<name>A0A3B3CHC4_ORYME</name>
<dbReference type="Gene3D" id="1.10.150.50">
    <property type="entry name" value="Transcription Factor, Ets-1"/>
    <property type="match status" value="1"/>
</dbReference>
<sequence length="827" mass="92599">MDLGTMLYNNLKDVTWSTTSLPLDQLVSAYKLPQIVMLDNGQLVEGLRENDYLLIHSCRQWTTITAHSLEEGHYVIGPKIEIPVHYEGQFKLLEQDRDVKEPVQYFNSVEEVAKAFPERVYVMEDITFNVKMASGECNEDTEVYNITLSTGDELTLMGQAEILYAKSSKEKSRLNTIFKKIGKLHSISKIGRGKMPCLICMNHRTNESISLPFQCKGRFSTCSPLELQMQDGEHTIRNIVEKTRLPVNVIVPSSPPRNQHDLHLIREGHRYKLVNVQTKTVVVCCILRNNKIIPVHFPFHMAMPRFIVPEELLQGELWLDTMVHRWFSFCQEQFDIDDYSRAVRDVRTDWSDDVKSPKKSNSGSNGCTSHIQIPNSLTYARDELTQSFHRLSVCVYGSNLHGNSEVNLQGCMTLCGDWTLLPSDGHYSESGENEHLFPEPLESTTQQPAFNKLDGPYEELWLDHLRGQTPKPSSSEGIRSVNNGCPVPAPLSFPVSCPVGPITSLDVKEECRLLNAPPIPPRSLKQPPVTALSKLRQQDTRSPSPTLSYYSSGLHSIGQSEAEGAEPQEQSPACYPCNWSKSMPEQSTTSPVGSLPSDTLSSRLSWPNNFSGGESRCLEEFLPAGCRSYYSYPRKRTPSTPKVCTSSLVDFQQRPCCSEDARKGPLTQAHAKSSSFNSEEHRGKPIEESNSKQSLSCPILPPRTPKSKCTDSPSESTCDTKLDIPPSEKNEEIFSLSDSPVSTSPSCPPAAQWQPPSSLAGISIEEVSKCLKFIGLPDEVVSLFVSEKIDGNLLLQLTEEILSEDFKLSKLQVKKLLQFINGWRPKI</sequence>
<dbReference type="PaxDb" id="30732-ENSOMEP00000016488"/>
<dbReference type="PANTHER" id="PTHR14454:SF6">
    <property type="entry name" value="GRB2-ASSOCIATED AND REGULATOR OF MAPK PROTEIN 1"/>
    <property type="match status" value="1"/>
</dbReference>
<feature type="region of interest" description="Disordered" evidence="3">
    <location>
        <begin position="660"/>
        <end position="726"/>
    </location>
</feature>
<feature type="domain" description="CABIT" evidence="4">
    <location>
        <begin position="32"/>
        <end position="300"/>
    </location>
</feature>
<dbReference type="InterPro" id="IPR013761">
    <property type="entry name" value="SAM/pointed_sf"/>
</dbReference>
<evidence type="ECO:0000256" key="2">
    <source>
        <dbReference type="ARBA" id="ARBA00022553"/>
    </source>
</evidence>
<proteinExistence type="inferred from homology"/>
<protein>
    <submittedName>
        <fullName evidence="5">GRB2 associated, regulator of MAPK1</fullName>
    </submittedName>
</protein>
<feature type="region of interest" description="Disordered" evidence="3">
    <location>
        <begin position="515"/>
        <end position="552"/>
    </location>
</feature>
<dbReference type="STRING" id="30732.ENSOMEP00000016488"/>
<dbReference type="Pfam" id="PF12736">
    <property type="entry name" value="CABIT"/>
    <property type="match status" value="1"/>
</dbReference>
<keyword evidence="2" id="KW-0597">Phosphoprotein</keyword>
<dbReference type="OMA" id="RADWNED"/>
<dbReference type="GO" id="GO:0007173">
    <property type="term" value="P:epidermal growth factor receptor signaling pathway"/>
    <property type="evidence" value="ECO:0007669"/>
    <property type="project" value="TreeGrafter"/>
</dbReference>
<dbReference type="Ensembl" id="ENSOMET00000024974.1">
    <property type="protein sequence ID" value="ENSOMEP00000016488.1"/>
    <property type="gene ID" value="ENSOMEG00000018147.1"/>
</dbReference>
<evidence type="ECO:0000313" key="5">
    <source>
        <dbReference type="Ensembl" id="ENSOMEP00000016488.1"/>
    </source>
</evidence>
<feature type="compositionally biased region" description="Basic and acidic residues" evidence="3">
    <location>
        <begin position="678"/>
        <end position="690"/>
    </location>
</feature>
<dbReference type="CDD" id="cd09525">
    <property type="entry name" value="SAM_GAREM"/>
    <property type="match status" value="1"/>
</dbReference>
<dbReference type="GO" id="GO:0070064">
    <property type="term" value="F:proline-rich region binding"/>
    <property type="evidence" value="ECO:0007669"/>
    <property type="project" value="TreeGrafter"/>
</dbReference>
<dbReference type="Proteomes" id="UP000261560">
    <property type="component" value="Unplaced"/>
</dbReference>
<accession>A0A3B3CHC4</accession>
<feature type="compositionally biased region" description="Low complexity" evidence="3">
    <location>
        <begin position="735"/>
        <end position="745"/>
    </location>
</feature>
<dbReference type="AlphaFoldDB" id="A0A3B3CHC4"/>
<feature type="region of interest" description="Disordered" evidence="3">
    <location>
        <begin position="733"/>
        <end position="752"/>
    </location>
</feature>
<keyword evidence="6" id="KW-1185">Reference proteome</keyword>
<evidence type="ECO:0000313" key="6">
    <source>
        <dbReference type="Proteomes" id="UP000261560"/>
    </source>
</evidence>
<dbReference type="InterPro" id="IPR025946">
    <property type="entry name" value="CABIT_dom"/>
</dbReference>
<feature type="compositionally biased region" description="Polar residues" evidence="3">
    <location>
        <begin position="540"/>
        <end position="552"/>
    </location>
</feature>
<dbReference type="PANTHER" id="PTHR14454">
    <property type="entry name" value="GRB2-ASSOCIATED AND REGULATOR OF MAPK PROTEIN FAMILY MEMBER"/>
    <property type="match status" value="1"/>
</dbReference>
<dbReference type="GO" id="GO:0071364">
    <property type="term" value="P:cellular response to epidermal growth factor stimulus"/>
    <property type="evidence" value="ECO:0007669"/>
    <property type="project" value="TreeGrafter"/>
</dbReference>
<dbReference type="InterPro" id="IPR052281">
    <property type="entry name" value="GAREM"/>
</dbReference>
<dbReference type="SUPFAM" id="SSF47769">
    <property type="entry name" value="SAM/Pointed domain"/>
    <property type="match status" value="1"/>
</dbReference>
<dbReference type="GeneTree" id="ENSGT00530000063834"/>
<organism evidence="5 6">
    <name type="scientific">Oryzias melastigma</name>
    <name type="common">Marine medaka</name>
    <dbReference type="NCBI Taxonomy" id="30732"/>
    <lineage>
        <taxon>Eukaryota</taxon>
        <taxon>Metazoa</taxon>
        <taxon>Chordata</taxon>
        <taxon>Craniata</taxon>
        <taxon>Vertebrata</taxon>
        <taxon>Euteleostomi</taxon>
        <taxon>Actinopterygii</taxon>
        <taxon>Neopterygii</taxon>
        <taxon>Teleostei</taxon>
        <taxon>Neoteleostei</taxon>
        <taxon>Acanthomorphata</taxon>
        <taxon>Ovalentaria</taxon>
        <taxon>Atherinomorphae</taxon>
        <taxon>Beloniformes</taxon>
        <taxon>Adrianichthyidae</taxon>
        <taxon>Oryziinae</taxon>
        <taxon>Oryzias</taxon>
    </lineage>
</organism>
<reference evidence="5" key="2">
    <citation type="submission" date="2025-09" db="UniProtKB">
        <authorList>
            <consortium name="Ensembl"/>
        </authorList>
    </citation>
    <scope>IDENTIFICATION</scope>
</reference>
<evidence type="ECO:0000256" key="3">
    <source>
        <dbReference type="SAM" id="MobiDB-lite"/>
    </source>
</evidence>
<evidence type="ECO:0000256" key="1">
    <source>
        <dbReference type="ARBA" id="ARBA00006392"/>
    </source>
</evidence>
<evidence type="ECO:0000259" key="4">
    <source>
        <dbReference type="Pfam" id="PF12736"/>
    </source>
</evidence>
<comment type="similarity">
    <text evidence="1">Belongs to the GAREM family.</text>
</comment>
<reference evidence="5" key="1">
    <citation type="submission" date="2025-08" db="UniProtKB">
        <authorList>
            <consortium name="Ensembl"/>
        </authorList>
    </citation>
    <scope>IDENTIFICATION</scope>
</reference>